<dbReference type="Pfam" id="PF02024">
    <property type="entry name" value="Leptin"/>
    <property type="match status" value="1"/>
</dbReference>
<dbReference type="OrthoDB" id="9872512at2759"/>
<evidence type="ECO:0000256" key="7">
    <source>
        <dbReference type="PIRSR" id="PIRSR001837-1"/>
    </source>
</evidence>
<dbReference type="GO" id="GO:0005576">
    <property type="term" value="C:extracellular region"/>
    <property type="evidence" value="ECO:0007669"/>
    <property type="project" value="UniProtKB-SubCell"/>
</dbReference>
<feature type="disulfide bond" evidence="7">
    <location>
        <begin position="121"/>
        <end position="171"/>
    </location>
</feature>
<keyword evidence="4 6" id="KW-0964">Secreted</keyword>
<dbReference type="GO" id="GO:0005179">
    <property type="term" value="F:hormone activity"/>
    <property type="evidence" value="ECO:0007669"/>
    <property type="project" value="InterPro"/>
</dbReference>
<dbReference type="PIRSF" id="PIRSF001837">
    <property type="entry name" value="Leptin"/>
    <property type="match status" value="1"/>
</dbReference>
<keyword evidence="7" id="KW-1015">Disulfide bond</keyword>
<dbReference type="SUPFAM" id="SSF47266">
    <property type="entry name" value="4-helical cytokines"/>
    <property type="match status" value="1"/>
</dbReference>
<comment type="similarity">
    <text evidence="2 6">Belongs to the leptin family.</text>
</comment>
<organism evidence="9 10">
    <name type="scientific">Synaphobranchus kaupii</name>
    <name type="common">Kaup's arrowtooth eel</name>
    <dbReference type="NCBI Taxonomy" id="118154"/>
    <lineage>
        <taxon>Eukaryota</taxon>
        <taxon>Metazoa</taxon>
        <taxon>Chordata</taxon>
        <taxon>Craniata</taxon>
        <taxon>Vertebrata</taxon>
        <taxon>Euteleostomi</taxon>
        <taxon>Actinopterygii</taxon>
        <taxon>Neopterygii</taxon>
        <taxon>Teleostei</taxon>
        <taxon>Anguilliformes</taxon>
        <taxon>Synaphobranchidae</taxon>
        <taxon>Synaphobranchus</taxon>
    </lineage>
</organism>
<dbReference type="PANTHER" id="PTHR11724:SF1">
    <property type="entry name" value="LEPTIN"/>
    <property type="match status" value="1"/>
</dbReference>
<dbReference type="InterPro" id="IPR009079">
    <property type="entry name" value="4_helix_cytokine-like_core"/>
</dbReference>
<accession>A0A9Q1GGS8</accession>
<evidence type="ECO:0000256" key="8">
    <source>
        <dbReference type="SAM" id="SignalP"/>
    </source>
</evidence>
<evidence type="ECO:0000256" key="4">
    <source>
        <dbReference type="ARBA" id="ARBA00022525"/>
    </source>
</evidence>
<evidence type="ECO:0000256" key="1">
    <source>
        <dbReference type="ARBA" id="ARBA00004613"/>
    </source>
</evidence>
<reference evidence="9" key="1">
    <citation type="journal article" date="2023" name="Science">
        <title>Genome structures resolve the early diversification of teleost fishes.</title>
        <authorList>
            <person name="Parey E."/>
            <person name="Louis A."/>
            <person name="Montfort J."/>
            <person name="Bouchez O."/>
            <person name="Roques C."/>
            <person name="Iampietro C."/>
            <person name="Lluch J."/>
            <person name="Castinel A."/>
            <person name="Donnadieu C."/>
            <person name="Desvignes T."/>
            <person name="Floi Bucao C."/>
            <person name="Jouanno E."/>
            <person name="Wen M."/>
            <person name="Mejri S."/>
            <person name="Dirks R."/>
            <person name="Jansen H."/>
            <person name="Henkel C."/>
            <person name="Chen W.J."/>
            <person name="Zahm M."/>
            <person name="Cabau C."/>
            <person name="Klopp C."/>
            <person name="Thompson A.W."/>
            <person name="Robinson-Rechavi M."/>
            <person name="Braasch I."/>
            <person name="Lecointre G."/>
            <person name="Bobe J."/>
            <person name="Postlethwait J.H."/>
            <person name="Berthelot C."/>
            <person name="Roest Crollius H."/>
            <person name="Guiguen Y."/>
        </authorList>
    </citation>
    <scope>NUCLEOTIDE SEQUENCE</scope>
    <source>
        <strain evidence="9">WJC10195</strain>
    </source>
</reference>
<dbReference type="InterPro" id="IPR000065">
    <property type="entry name" value="Leptin"/>
</dbReference>
<comment type="function">
    <text evidence="6">Key player in the regulation of energy balance and body weight control. Once released into the circulation, has central and peripheral effects by binding LEPR, found in many tissues, which results in the activation of several major signaling pathways.</text>
</comment>
<dbReference type="Proteomes" id="UP001152622">
    <property type="component" value="Chromosome 1"/>
</dbReference>
<keyword evidence="8" id="KW-0732">Signal</keyword>
<gene>
    <name evidence="9" type="ORF">SKAU_G00035200</name>
</gene>
<dbReference type="Gene3D" id="1.20.1250.10">
    <property type="match status" value="1"/>
</dbReference>
<dbReference type="EMBL" id="JAINUF010000001">
    <property type="protein sequence ID" value="KAJ8382742.1"/>
    <property type="molecule type" value="Genomic_DNA"/>
</dbReference>
<sequence>MYHFIVLCCSSLLFLLTMGTSIPPPVDTMRNNVKLLAETALIRIQKLTNEFKISPNMVFSGVEFIPNITLEKHLGLSSIAEKLNTFQVILQNLPLDGMPQIQSDLVGLLDIVHWLATSCSCPVKKPTIDGRLDAFLKTNVAFRLSIANIALSRLQEFLSKLTNSLDQLKNC</sequence>
<dbReference type="PRINTS" id="PR00495">
    <property type="entry name" value="LEPTIN"/>
</dbReference>
<evidence type="ECO:0000256" key="3">
    <source>
        <dbReference type="ARBA" id="ARBA00021421"/>
    </source>
</evidence>
<comment type="caution">
    <text evidence="9">The sequence shown here is derived from an EMBL/GenBank/DDBJ whole genome shotgun (WGS) entry which is preliminary data.</text>
</comment>
<evidence type="ECO:0000256" key="6">
    <source>
        <dbReference type="PIRNR" id="PIRNR001837"/>
    </source>
</evidence>
<feature type="chain" id="PRO_5040487860" description="Leptin" evidence="8">
    <location>
        <begin position="20"/>
        <end position="171"/>
    </location>
</feature>
<dbReference type="AlphaFoldDB" id="A0A9Q1GGS8"/>
<evidence type="ECO:0000313" key="10">
    <source>
        <dbReference type="Proteomes" id="UP001152622"/>
    </source>
</evidence>
<dbReference type="PANTHER" id="PTHR11724">
    <property type="entry name" value="LEPTIN"/>
    <property type="match status" value="1"/>
</dbReference>
<protein>
    <recommendedName>
        <fullName evidence="3 6">Leptin</fullName>
    </recommendedName>
    <alternativeName>
        <fullName evidence="5 6">Obesity factor</fullName>
    </alternativeName>
</protein>
<feature type="signal peptide" evidence="8">
    <location>
        <begin position="1"/>
        <end position="19"/>
    </location>
</feature>
<comment type="subcellular location">
    <subcellularLocation>
        <location evidence="1 6">Secreted</location>
    </subcellularLocation>
</comment>
<name>A0A9Q1GGS8_SYNKA</name>
<evidence type="ECO:0000313" key="9">
    <source>
        <dbReference type="EMBL" id="KAJ8382742.1"/>
    </source>
</evidence>
<proteinExistence type="inferred from homology"/>
<evidence type="ECO:0000256" key="5">
    <source>
        <dbReference type="ARBA" id="ARBA00030981"/>
    </source>
</evidence>
<evidence type="ECO:0000256" key="2">
    <source>
        <dbReference type="ARBA" id="ARBA00005834"/>
    </source>
</evidence>
<keyword evidence="10" id="KW-1185">Reference proteome</keyword>